<feature type="transmembrane region" description="Helical" evidence="2">
    <location>
        <begin position="100"/>
        <end position="120"/>
    </location>
</feature>
<evidence type="ECO:0000313" key="4">
    <source>
        <dbReference type="Proteomes" id="UP001202479"/>
    </source>
</evidence>
<feature type="transmembrane region" description="Helical" evidence="2">
    <location>
        <begin position="172"/>
        <end position="197"/>
    </location>
</feature>
<feature type="region of interest" description="Disordered" evidence="1">
    <location>
        <begin position="396"/>
        <end position="415"/>
    </location>
</feature>
<keyword evidence="2" id="KW-0812">Transmembrane</keyword>
<evidence type="ECO:0000313" key="3">
    <source>
        <dbReference type="EMBL" id="KAI3403496.2"/>
    </source>
</evidence>
<dbReference type="PANTHER" id="PTHR35184">
    <property type="entry name" value="YALI0C10208P"/>
    <property type="match status" value="1"/>
</dbReference>
<gene>
    <name evidence="3" type="ORF">KGF56_003780</name>
</gene>
<proteinExistence type="predicted"/>
<sequence length="523" mass="59947">MTNQQYYTATTGLLNLIMHLENGASTGTGIVNLVEFAHNFQGPIIPSPIVNYCLNTQNNLFGNYPTKGDLAPSITFATLFGFIMLVHCIVFAIDQYRGHYFYISVIWIFYSAMKICGFALRAQWSKDITRVSLGLASEVFLIIPAVVILSANLILAQRLFTWRHPVGGSRRLFWGFMLGTYAFVSILIAVTVLASFVPYLYFLSWDSYRSWIKTVQFTSILVIAYSLTSVALIGLSFWLPTKKDELRYTYQPWWIESFAPFYFPEKGAAQRAEASFMKRNSNHRHATRVIAATHHHFHSVKGLTNKRGDLKHNISMGLLVITTVLIFISAMGRAIVVFQAREARYSSPAANKWFMYVCWGVFEVIINILYIVGRVDLRFYRPDRLPKPVREIITAEQTYYPSSDEEEDGFHRDRPETYDKIRGRAEHGYKNSVSRQEPAYPGHDPGYTSEATEEYEEDDDDTDADEDDEVNSNEWDFTVPKQEKMSLSSDEVSKHVEPPYPTSPANKKHNKEVRNDNESEFNF</sequence>
<keyword evidence="2" id="KW-0472">Membrane</keyword>
<feature type="transmembrane region" description="Helical" evidence="2">
    <location>
        <begin position="353"/>
        <end position="372"/>
    </location>
</feature>
<accession>A0AAI9SV82</accession>
<feature type="transmembrane region" description="Helical" evidence="2">
    <location>
        <begin position="70"/>
        <end position="93"/>
    </location>
</feature>
<keyword evidence="2" id="KW-1133">Transmembrane helix</keyword>
<feature type="region of interest" description="Disordered" evidence="1">
    <location>
        <begin position="424"/>
        <end position="523"/>
    </location>
</feature>
<organism evidence="3 4">
    <name type="scientific">Candida oxycetoniae</name>
    <dbReference type="NCBI Taxonomy" id="497107"/>
    <lineage>
        <taxon>Eukaryota</taxon>
        <taxon>Fungi</taxon>
        <taxon>Dikarya</taxon>
        <taxon>Ascomycota</taxon>
        <taxon>Saccharomycotina</taxon>
        <taxon>Pichiomycetes</taxon>
        <taxon>Debaryomycetaceae</taxon>
        <taxon>Candida/Lodderomyces clade</taxon>
        <taxon>Candida</taxon>
    </lineage>
</organism>
<name>A0AAI9SV82_9ASCO</name>
<feature type="transmembrane region" description="Helical" evidence="2">
    <location>
        <begin position="316"/>
        <end position="341"/>
    </location>
</feature>
<dbReference type="Pfam" id="PF11309">
    <property type="entry name" value="DUF3112"/>
    <property type="match status" value="1"/>
</dbReference>
<dbReference type="RefSeq" id="XP_049179243.1">
    <property type="nucleotide sequence ID" value="XM_049325148.1"/>
</dbReference>
<evidence type="ECO:0000256" key="1">
    <source>
        <dbReference type="SAM" id="MobiDB-lite"/>
    </source>
</evidence>
<dbReference type="EMBL" id="JAHUZD010000126">
    <property type="protein sequence ID" value="KAI3403496.2"/>
    <property type="molecule type" value="Genomic_DNA"/>
</dbReference>
<feature type="transmembrane region" description="Helical" evidence="2">
    <location>
        <begin position="140"/>
        <end position="160"/>
    </location>
</feature>
<evidence type="ECO:0000256" key="2">
    <source>
        <dbReference type="SAM" id="Phobius"/>
    </source>
</evidence>
<dbReference type="AlphaFoldDB" id="A0AAI9SV82"/>
<dbReference type="InterPro" id="IPR021460">
    <property type="entry name" value="DUF3112"/>
</dbReference>
<feature type="transmembrane region" description="Helical" evidence="2">
    <location>
        <begin position="217"/>
        <end position="239"/>
    </location>
</feature>
<reference evidence="3" key="1">
    <citation type="journal article" date="2022" name="DNA Res.">
        <title>Genome analysis of five recently described species of the CUG-Ser clade uncovers Candida theae as a new hybrid lineage with pathogenic potential in the Candida parapsilosis species complex.</title>
        <authorList>
            <person name="Mixao V."/>
            <person name="Del Olmo V."/>
            <person name="Hegedusova E."/>
            <person name="Saus E."/>
            <person name="Pryszcz L."/>
            <person name="Cillingova A."/>
            <person name="Nosek J."/>
            <person name="Gabaldon T."/>
        </authorList>
    </citation>
    <scope>NUCLEOTIDE SEQUENCE</scope>
    <source>
        <strain evidence="3">CBS 10844</strain>
    </source>
</reference>
<dbReference type="Proteomes" id="UP001202479">
    <property type="component" value="Unassembled WGS sequence"/>
</dbReference>
<comment type="caution">
    <text evidence="3">The sequence shown here is derived from an EMBL/GenBank/DDBJ whole genome shotgun (WGS) entry which is preliminary data.</text>
</comment>
<feature type="compositionally biased region" description="Acidic residues" evidence="1">
    <location>
        <begin position="451"/>
        <end position="471"/>
    </location>
</feature>
<keyword evidence="4" id="KW-1185">Reference proteome</keyword>
<protein>
    <submittedName>
        <fullName evidence="3">Uncharacterized protein</fullName>
    </submittedName>
</protein>
<dbReference type="PANTHER" id="PTHR35184:SF1">
    <property type="entry name" value="INTEGRAL MEMBRANE PROTEIN"/>
    <property type="match status" value="1"/>
</dbReference>
<dbReference type="GeneID" id="73381395"/>